<dbReference type="RefSeq" id="XP_029220390.1">
    <property type="nucleotide sequence ID" value="XM_029363024.1"/>
</dbReference>
<feature type="region of interest" description="Disordered" evidence="6">
    <location>
        <begin position="211"/>
        <end position="321"/>
    </location>
</feature>
<feature type="compositionally biased region" description="Low complexity" evidence="6">
    <location>
        <begin position="11"/>
        <end position="21"/>
    </location>
</feature>
<proteinExistence type="inferred from homology"/>
<gene>
    <name evidence="7" type="ORF">BESB_045730</name>
</gene>
<comment type="caution">
    <text evidence="7">The sequence shown here is derived from an EMBL/GenBank/DDBJ whole genome shotgun (WGS) entry which is preliminary data.</text>
</comment>
<dbReference type="PANTHER" id="PTHR12303">
    <property type="entry name" value="CARNOSINE N-METHYLTRANSFERASE"/>
    <property type="match status" value="1"/>
</dbReference>
<evidence type="ECO:0000256" key="1">
    <source>
        <dbReference type="ARBA" id="ARBA00010086"/>
    </source>
</evidence>
<dbReference type="Pfam" id="PF07942">
    <property type="entry name" value="CARME"/>
    <property type="match status" value="1"/>
</dbReference>
<keyword evidence="8" id="KW-1185">Reference proteome</keyword>
<dbReference type="EMBL" id="NWUJ01000003">
    <property type="protein sequence ID" value="PFH36381.1"/>
    <property type="molecule type" value="Genomic_DNA"/>
</dbReference>
<dbReference type="GeneID" id="40309503"/>
<organism evidence="7 8">
    <name type="scientific">Besnoitia besnoiti</name>
    <name type="common">Apicomplexan protozoan</name>
    <dbReference type="NCBI Taxonomy" id="94643"/>
    <lineage>
        <taxon>Eukaryota</taxon>
        <taxon>Sar</taxon>
        <taxon>Alveolata</taxon>
        <taxon>Apicomplexa</taxon>
        <taxon>Conoidasida</taxon>
        <taxon>Coccidia</taxon>
        <taxon>Eucoccidiorida</taxon>
        <taxon>Eimeriorina</taxon>
        <taxon>Sarcocystidae</taxon>
        <taxon>Besnoitia</taxon>
    </lineage>
</organism>
<protein>
    <recommendedName>
        <fullName evidence="2">carnosine N-methyltransferase</fullName>
        <ecNumber evidence="2">2.1.1.22</ecNumber>
    </recommendedName>
</protein>
<feature type="region of interest" description="Disordered" evidence="6">
    <location>
        <begin position="138"/>
        <end position="165"/>
    </location>
</feature>
<dbReference type="OrthoDB" id="978at2759"/>
<accession>A0A2A9MJF4</accession>
<dbReference type="KEGG" id="bbes:BESB_045730"/>
<keyword evidence="4" id="KW-0808">Transferase</keyword>
<dbReference type="PANTHER" id="PTHR12303:SF6">
    <property type="entry name" value="CARNOSINE N-METHYLTRANSFERASE"/>
    <property type="match status" value="1"/>
</dbReference>
<keyword evidence="3" id="KW-0489">Methyltransferase</keyword>
<dbReference type="EC" id="2.1.1.22" evidence="2"/>
<evidence type="ECO:0000256" key="5">
    <source>
        <dbReference type="ARBA" id="ARBA00022691"/>
    </source>
</evidence>
<dbReference type="GO" id="GO:0032259">
    <property type="term" value="P:methylation"/>
    <property type="evidence" value="ECO:0007669"/>
    <property type="project" value="UniProtKB-KW"/>
</dbReference>
<dbReference type="Proteomes" id="UP000224006">
    <property type="component" value="Chromosome III"/>
</dbReference>
<feature type="compositionally biased region" description="Basic residues" evidence="6">
    <location>
        <begin position="255"/>
        <end position="264"/>
    </location>
</feature>
<name>A0A2A9MJF4_BESBE</name>
<keyword evidence="5" id="KW-0949">S-adenosyl-L-methionine</keyword>
<feature type="region of interest" description="Disordered" evidence="6">
    <location>
        <begin position="37"/>
        <end position="58"/>
    </location>
</feature>
<dbReference type="AlphaFoldDB" id="A0A2A9MJF4"/>
<dbReference type="InterPro" id="IPR012901">
    <property type="entry name" value="CARME"/>
</dbReference>
<evidence type="ECO:0000256" key="2">
    <source>
        <dbReference type="ARBA" id="ARBA00012003"/>
    </source>
</evidence>
<dbReference type="GO" id="GO:0030735">
    <property type="term" value="F:carnosine N-methyltransferase activity"/>
    <property type="evidence" value="ECO:0007669"/>
    <property type="project" value="UniProtKB-EC"/>
</dbReference>
<dbReference type="STRING" id="94643.A0A2A9MJF4"/>
<evidence type="ECO:0000256" key="3">
    <source>
        <dbReference type="ARBA" id="ARBA00022603"/>
    </source>
</evidence>
<feature type="region of interest" description="Disordered" evidence="6">
    <location>
        <begin position="1"/>
        <end position="21"/>
    </location>
</feature>
<sequence>MAIAGPASGEALAPSPSSGLSASPAAVVAALAAGGKNDDELGYMGEEGVSTGKEEEPDEAELEHFASVRQAFELYEHDALLEVHRIERHLRRLAPEDRALLKESIGSRIARLKDAIACNQAFINLVLIASDNSNMQPHGTFPSDSLDGDRGRPQACAESHSHNTPAVARDEGCYGCDCHHPSAGCVTTEPTEDAHRGQLAQKLADVGARGLREPSARHPPGGGDQATAANGSYAGLPPPEPELGGGRAAAGESVKKKKKKKKSNGKSTAGCAKPRQPDQDQKTHSGGPADARGSGFAAGDGLPCSAPPSQGHCGESSAPSDSYRMAIDHEKLARNMSKVRSTLRQFVRDWSAEGAEEREAAYGPLLEALESRMPIRDRTKPPRVLCPGSGLGRLPFEVTRRGYACQGNEFSYFMLMGSDFILNHALKVRSCPLQPYCLSTSNRRGRHDHLQTVWIPDVSPNEHISPDTDFSMCAGEFVEVYGGCDGTPSGIPGASQPFDAVLTSYFLDTARNVLLYIRTIAKILPPGGLWANIGPLLYHYAEMPNEMSIELAWDELEEVIRLWFDIEKIEWRDAYYTSNPKSMMQVQYHCVFFVAIRNSAPAPVVTPLPDAY</sequence>
<reference evidence="7 8" key="1">
    <citation type="submission" date="2017-09" db="EMBL/GenBank/DDBJ databases">
        <title>Genome sequencing of Besnoitia besnoiti strain Bb-Ger1.</title>
        <authorList>
            <person name="Schares G."/>
            <person name="Venepally P."/>
            <person name="Lorenzi H.A."/>
        </authorList>
    </citation>
    <scope>NUCLEOTIDE SEQUENCE [LARGE SCALE GENOMIC DNA]</scope>
    <source>
        <strain evidence="7 8">Bb-Ger1</strain>
    </source>
</reference>
<evidence type="ECO:0000313" key="7">
    <source>
        <dbReference type="EMBL" id="PFH36381.1"/>
    </source>
</evidence>
<evidence type="ECO:0000256" key="6">
    <source>
        <dbReference type="SAM" id="MobiDB-lite"/>
    </source>
</evidence>
<dbReference type="SUPFAM" id="SSF53335">
    <property type="entry name" value="S-adenosyl-L-methionine-dependent methyltransferases"/>
    <property type="match status" value="1"/>
</dbReference>
<evidence type="ECO:0000313" key="8">
    <source>
        <dbReference type="Proteomes" id="UP000224006"/>
    </source>
</evidence>
<dbReference type="InterPro" id="IPR029063">
    <property type="entry name" value="SAM-dependent_MTases_sf"/>
</dbReference>
<evidence type="ECO:0000256" key="4">
    <source>
        <dbReference type="ARBA" id="ARBA00022679"/>
    </source>
</evidence>
<comment type="similarity">
    <text evidence="1">Belongs to the carnosine N-methyltransferase family.</text>
</comment>
<dbReference type="SMART" id="SM01296">
    <property type="entry name" value="N2227"/>
    <property type="match status" value="1"/>
</dbReference>
<dbReference type="VEuPathDB" id="ToxoDB:BESB_045730"/>